<proteinExistence type="predicted"/>
<dbReference type="AlphaFoldDB" id="A0A6C0E955"/>
<sequence>MSSLTQEEITQIGYFFDNDPRAPFFIANNFNQNFDTVLNKKGDETGDGASMASILKKENGLTNGSNVQNFTNFVEKMGAFHRDVDQDAKNKKNDGKHVTIINEIYKKWNTLSPNVKLFYNKFVSIIYYNTGNVDLTPLMRGIKSTYNTSVSNFNTLKKMSKDQLEILKKKLDNLKKIRDKPIEYFLKDNTIYTAGDKSFANVPLLNQKIIIKPYTETDSSIDNTYYTDFTNKLTAKLGSSNIHIQMSRLAGLLKTLSDALDDNDDVVFRTTLTSIKNMTNRASLLKNDPRVGVQLFTNPGYIDDPANTIANLYIELGTRWDVTNINRQVDAVINYLDAAKNDFTASFNETEFAEVINLLNNFPNDTPQATTDPTYVATTVDNTWSTLSENQYDGLDFVNNARLNIKKLSPDPSDKYNPLFKNALPVDPNDEYKNIDTFRAAYSTAYKNGTVTVAITGKPQKYFSISHAKWVEAALTAIGQSFKLTAGDMVPTTGTSDMNKDVEDLIALTSTGFTQREFRRGPDHELYVYEQGKQKYKVSDARHVRVVSEDGTVTTGIKTNANSKVNQEEIAQCLLQKGIDRLQEITFDATTGKPASTNDTCLKFFTNRGAFSQAINDVQRTDPLVLRRIFKSLDIKYVEEDQNGRRVKIPQKYNSWYNNIKNTTGGAAKVLDTYPELATYIKTLINFGRNKAYYFNEDIANSAPLDGISTNEFGLPPSRNIMPNSPDAYNVGAGMLALAGGSMTFGAGLPILVGGNRLVYSLEQKSKPLSNSKILTNMFSKAFAEMRRNGKTLVDEDRQRIDSGISKIHQIEESLNKILTYIETYNRIEQGLLAAGNDLKEEDVSIKDIQQAATLKTQISNGKNDLISNLNKQTNSLNALMRAMLTSVWPNLIKVAHGNIGQLGNMNLNAVMPVYR</sequence>
<evidence type="ECO:0000313" key="1">
    <source>
        <dbReference type="EMBL" id="QHT25634.1"/>
    </source>
</evidence>
<organism evidence="1">
    <name type="scientific">viral metagenome</name>
    <dbReference type="NCBI Taxonomy" id="1070528"/>
    <lineage>
        <taxon>unclassified sequences</taxon>
        <taxon>metagenomes</taxon>
        <taxon>organismal metagenomes</taxon>
    </lineage>
</organism>
<reference evidence="1" key="1">
    <citation type="journal article" date="2020" name="Nature">
        <title>Giant virus diversity and host interactions through global metagenomics.</title>
        <authorList>
            <person name="Schulz F."/>
            <person name="Roux S."/>
            <person name="Paez-Espino D."/>
            <person name="Jungbluth S."/>
            <person name="Walsh D.A."/>
            <person name="Denef V.J."/>
            <person name="McMahon K.D."/>
            <person name="Konstantinidis K.T."/>
            <person name="Eloe-Fadrosh E.A."/>
            <person name="Kyrpides N.C."/>
            <person name="Woyke T."/>
        </authorList>
    </citation>
    <scope>NUCLEOTIDE SEQUENCE</scope>
    <source>
        <strain evidence="1">GVMAG-M-3300023179-27</strain>
    </source>
</reference>
<name>A0A6C0E955_9ZZZZ</name>
<dbReference type="EMBL" id="MN739773">
    <property type="protein sequence ID" value="QHT25634.1"/>
    <property type="molecule type" value="Genomic_DNA"/>
</dbReference>
<accession>A0A6C0E955</accession>
<protein>
    <submittedName>
        <fullName evidence="1">Uncharacterized protein</fullName>
    </submittedName>
</protein>